<evidence type="ECO:0000256" key="4">
    <source>
        <dbReference type="ARBA" id="ARBA00023014"/>
    </source>
</evidence>
<dbReference type="PANTHER" id="PTHR21496">
    <property type="entry name" value="FERREDOXIN-RELATED"/>
    <property type="match status" value="1"/>
</dbReference>
<reference evidence="6" key="1">
    <citation type="journal article" date="2019" name="PLoS Negl. Trop. Dis.">
        <title>Revisiting the worldwide diversity of Leptospira species in the environment.</title>
        <authorList>
            <person name="Vincent A.T."/>
            <person name="Schiettekatte O."/>
            <person name="Bourhy P."/>
            <person name="Veyrier F.J."/>
            <person name="Picardeau M."/>
        </authorList>
    </citation>
    <scope>NUCLEOTIDE SEQUENCE [LARGE SCALE GENOMIC DNA]</scope>
    <source>
        <strain evidence="6">SSW15</strain>
    </source>
</reference>
<dbReference type="PROSITE" id="PS51296">
    <property type="entry name" value="RIESKE"/>
    <property type="match status" value="1"/>
</dbReference>
<dbReference type="Pfam" id="PF00355">
    <property type="entry name" value="Rieske"/>
    <property type="match status" value="1"/>
</dbReference>
<keyword evidence="3" id="KW-0408">Iron</keyword>
<comment type="caution">
    <text evidence="6">The sequence shown here is derived from an EMBL/GenBank/DDBJ whole genome shotgun (WGS) entry which is preliminary data.</text>
</comment>
<name>A0A4R9GJI2_9LEPT</name>
<proteinExistence type="predicted"/>
<organism evidence="6 7">
    <name type="scientific">Leptospira fletcheri</name>
    <dbReference type="NCBI Taxonomy" id="2484981"/>
    <lineage>
        <taxon>Bacteria</taxon>
        <taxon>Pseudomonadati</taxon>
        <taxon>Spirochaetota</taxon>
        <taxon>Spirochaetia</taxon>
        <taxon>Leptospirales</taxon>
        <taxon>Leptospiraceae</taxon>
        <taxon>Leptospira</taxon>
    </lineage>
</organism>
<dbReference type="InterPro" id="IPR036922">
    <property type="entry name" value="Rieske_2Fe-2S_sf"/>
</dbReference>
<gene>
    <name evidence="6" type="ORF">EHO60_08705</name>
</gene>
<evidence type="ECO:0000256" key="1">
    <source>
        <dbReference type="ARBA" id="ARBA00022714"/>
    </source>
</evidence>
<keyword evidence="2" id="KW-0479">Metal-binding</keyword>
<dbReference type="PANTHER" id="PTHR21496:SF23">
    <property type="entry name" value="3-PHENYLPROPIONATE_CINNAMIC ACID DIOXYGENASE FERREDOXIN SUBUNIT"/>
    <property type="match status" value="1"/>
</dbReference>
<evidence type="ECO:0000256" key="3">
    <source>
        <dbReference type="ARBA" id="ARBA00023004"/>
    </source>
</evidence>
<dbReference type="OrthoDB" id="9800776at2"/>
<dbReference type="EMBL" id="RQET01000004">
    <property type="protein sequence ID" value="TGK12326.1"/>
    <property type="molecule type" value="Genomic_DNA"/>
</dbReference>
<dbReference type="GO" id="GO:0051537">
    <property type="term" value="F:2 iron, 2 sulfur cluster binding"/>
    <property type="evidence" value="ECO:0007669"/>
    <property type="project" value="UniProtKB-KW"/>
</dbReference>
<sequence length="104" mass="11635">MARYRPLVKVGDLKEGQIRIVETKFNRIGLTIIEGEIFAFEDTCTHDGEAISHGELQGDVITCPRHFAKFNIRSGRALCPPAVEDLPVFPVRIVGDEVEVELED</sequence>
<dbReference type="Proteomes" id="UP000298458">
    <property type="component" value="Unassembled WGS sequence"/>
</dbReference>
<dbReference type="InterPro" id="IPR017941">
    <property type="entry name" value="Rieske_2Fe-2S"/>
</dbReference>
<accession>A0A4R9GJI2</accession>
<dbReference type="RefSeq" id="WP_135767724.1">
    <property type="nucleotide sequence ID" value="NZ_RQET01000004.1"/>
</dbReference>
<evidence type="ECO:0000256" key="2">
    <source>
        <dbReference type="ARBA" id="ARBA00022723"/>
    </source>
</evidence>
<dbReference type="AlphaFoldDB" id="A0A4R9GJI2"/>
<feature type="domain" description="Rieske" evidence="5">
    <location>
        <begin position="5"/>
        <end position="100"/>
    </location>
</feature>
<dbReference type="GO" id="GO:0046872">
    <property type="term" value="F:metal ion binding"/>
    <property type="evidence" value="ECO:0007669"/>
    <property type="project" value="UniProtKB-KW"/>
</dbReference>
<dbReference type="SUPFAM" id="SSF50022">
    <property type="entry name" value="ISP domain"/>
    <property type="match status" value="1"/>
</dbReference>
<evidence type="ECO:0000313" key="6">
    <source>
        <dbReference type="EMBL" id="TGK12326.1"/>
    </source>
</evidence>
<evidence type="ECO:0000313" key="7">
    <source>
        <dbReference type="Proteomes" id="UP000298458"/>
    </source>
</evidence>
<keyword evidence="1" id="KW-0001">2Fe-2S</keyword>
<protein>
    <submittedName>
        <fullName evidence="6">Non-heme iron oxygenase ferredoxin subunit</fullName>
    </submittedName>
</protein>
<evidence type="ECO:0000259" key="5">
    <source>
        <dbReference type="PROSITE" id="PS51296"/>
    </source>
</evidence>
<dbReference type="Gene3D" id="2.102.10.10">
    <property type="entry name" value="Rieske [2Fe-2S] iron-sulphur domain"/>
    <property type="match status" value="1"/>
</dbReference>
<keyword evidence="4" id="KW-0411">Iron-sulfur</keyword>
<dbReference type="CDD" id="cd03528">
    <property type="entry name" value="Rieske_RO_ferredoxin"/>
    <property type="match status" value="1"/>
</dbReference>
<keyword evidence="7" id="KW-1185">Reference proteome</keyword>